<reference evidence="2 3" key="1">
    <citation type="journal article" date="2021" name="Nat. Commun.">
        <title>Genetic determinants of endophytism in the Arabidopsis root mycobiome.</title>
        <authorList>
            <person name="Mesny F."/>
            <person name="Miyauchi S."/>
            <person name="Thiergart T."/>
            <person name="Pickel B."/>
            <person name="Atanasova L."/>
            <person name="Karlsson M."/>
            <person name="Huettel B."/>
            <person name="Barry K.W."/>
            <person name="Haridas S."/>
            <person name="Chen C."/>
            <person name="Bauer D."/>
            <person name="Andreopoulos W."/>
            <person name="Pangilinan J."/>
            <person name="LaButti K."/>
            <person name="Riley R."/>
            <person name="Lipzen A."/>
            <person name="Clum A."/>
            <person name="Drula E."/>
            <person name="Henrissat B."/>
            <person name="Kohler A."/>
            <person name="Grigoriev I.V."/>
            <person name="Martin F.M."/>
            <person name="Hacquard S."/>
        </authorList>
    </citation>
    <scope>NUCLEOTIDE SEQUENCE [LARGE SCALE GENOMIC DNA]</scope>
    <source>
        <strain evidence="2 3">MPI-SDFR-AT-0080</strain>
    </source>
</reference>
<dbReference type="EMBL" id="JAGTJR010000023">
    <property type="protein sequence ID" value="KAH7043274.1"/>
    <property type="molecule type" value="Genomic_DNA"/>
</dbReference>
<organism evidence="2 3">
    <name type="scientific">Macrophomina phaseolina</name>
    <dbReference type="NCBI Taxonomy" id="35725"/>
    <lineage>
        <taxon>Eukaryota</taxon>
        <taxon>Fungi</taxon>
        <taxon>Dikarya</taxon>
        <taxon>Ascomycota</taxon>
        <taxon>Pezizomycotina</taxon>
        <taxon>Dothideomycetes</taxon>
        <taxon>Dothideomycetes incertae sedis</taxon>
        <taxon>Botryosphaeriales</taxon>
        <taxon>Botryosphaeriaceae</taxon>
        <taxon>Macrophomina</taxon>
    </lineage>
</organism>
<protein>
    <submittedName>
        <fullName evidence="2">Uncharacterized protein</fullName>
    </submittedName>
</protein>
<feature type="compositionally biased region" description="Acidic residues" evidence="1">
    <location>
        <begin position="85"/>
        <end position="95"/>
    </location>
</feature>
<feature type="compositionally biased region" description="Basic and acidic residues" evidence="1">
    <location>
        <begin position="96"/>
        <end position="105"/>
    </location>
</feature>
<feature type="compositionally biased region" description="Polar residues" evidence="1">
    <location>
        <begin position="67"/>
        <end position="78"/>
    </location>
</feature>
<accession>A0ABQ8G3I9</accession>
<name>A0ABQ8G3I9_9PEZI</name>
<dbReference type="Proteomes" id="UP000774617">
    <property type="component" value="Unassembled WGS sequence"/>
</dbReference>
<feature type="region of interest" description="Disordered" evidence="1">
    <location>
        <begin position="19"/>
        <end position="105"/>
    </location>
</feature>
<evidence type="ECO:0000256" key="1">
    <source>
        <dbReference type="SAM" id="MobiDB-lite"/>
    </source>
</evidence>
<sequence>MAAFFQRFKRLSDVFVGYLSPGDTPTNQRSLHRGRPDLRLTPQINGNGKRLRPQSGGHAPDKRFKTPSGTAASLSSPSIRIVGDSGDESLYEDHDDDHFYEQDSDKDGAHEWDFINKNQQRSKDSPVHDYSATRKLLSHFASPEYKKRLSRDKTNVQPDKAFDEADLKSFEIAKVRVKRQDDVRAMREMGWAEDPIRVYLKLTMRGWEPLFPKTWRIEFDSFPRVLFTNKWEDEYIHSLTDNQFRAMRAFRSLVMVGSRARDATLRDVITPPRRQPQELIARELKSYIKWAFADAGVTDITPTLTVISGREDVDPEVLQRKMVTRLTKLKQEWLNNIAITQDTDADGTPIQVDEVCEAPTIYGIIISHLMVCLVALEDEDNGAAEPRIHAFSWNSMAKPAYDVWNTITMAIMVMHCRNTMLSLKNIMNDFDRCAEQGGDEDGED</sequence>
<keyword evidence="3" id="KW-1185">Reference proteome</keyword>
<proteinExistence type="predicted"/>
<evidence type="ECO:0000313" key="3">
    <source>
        <dbReference type="Proteomes" id="UP000774617"/>
    </source>
</evidence>
<comment type="caution">
    <text evidence="2">The sequence shown here is derived from an EMBL/GenBank/DDBJ whole genome shotgun (WGS) entry which is preliminary data.</text>
</comment>
<evidence type="ECO:0000313" key="2">
    <source>
        <dbReference type="EMBL" id="KAH7043274.1"/>
    </source>
</evidence>
<gene>
    <name evidence="2" type="ORF">B0J12DRAFT_702029</name>
</gene>